<keyword evidence="4" id="KW-0460">Magnesium</keyword>
<reference evidence="6" key="1">
    <citation type="submission" date="2016-01" db="EMBL/GenBank/DDBJ databases">
        <authorList>
            <person name="Mcilroy J.S."/>
            <person name="Karst M S."/>
            <person name="Albertsen M."/>
        </authorList>
    </citation>
    <scope>NUCLEOTIDE SEQUENCE</scope>
    <source>
        <strain evidence="6">Cfx-K</strain>
    </source>
</reference>
<evidence type="ECO:0000256" key="3">
    <source>
        <dbReference type="ARBA" id="ARBA00022801"/>
    </source>
</evidence>
<evidence type="ECO:0000256" key="5">
    <source>
        <dbReference type="ARBA" id="ARBA00023277"/>
    </source>
</evidence>
<dbReference type="EMBL" id="LN890655">
    <property type="protein sequence ID" value="CUS03524.2"/>
    <property type="molecule type" value="Genomic_DNA"/>
</dbReference>
<dbReference type="CDD" id="cd10802">
    <property type="entry name" value="YdjC_TTHB029_like"/>
    <property type="match status" value="1"/>
</dbReference>
<name>A0A160T1P4_9CHLR</name>
<keyword evidence="5" id="KW-0119">Carbohydrate metabolism</keyword>
<dbReference type="RefSeq" id="WP_157912989.1">
    <property type="nucleotide sequence ID" value="NZ_LN890655.1"/>
</dbReference>
<keyword evidence="2" id="KW-0479">Metal-binding</keyword>
<evidence type="ECO:0000256" key="1">
    <source>
        <dbReference type="ARBA" id="ARBA00001946"/>
    </source>
</evidence>
<dbReference type="PANTHER" id="PTHR31609">
    <property type="entry name" value="YDJC DEACETYLASE FAMILY MEMBER"/>
    <property type="match status" value="1"/>
</dbReference>
<evidence type="ECO:0000256" key="4">
    <source>
        <dbReference type="ARBA" id="ARBA00022842"/>
    </source>
</evidence>
<protein>
    <recommendedName>
        <fullName evidence="8">YdjC family protein</fullName>
    </recommendedName>
</protein>
<sequence length="292" mass="32782">MDRSPSSTNELLGYPADARLLIVNADDFGMCQAVNEAVMRAFPAGVLRSATVMVPCPWGLQAMRLLAAHPEIPFGVHLTAISDWADYRWGPVTPREKVPALIREDGTFYKFDQMRHFLAQVDLGQLELEFRAQIEAVLAFGLRPTHLDWHALRLDGWDAVSEVMLGLAREYGLAMRVVVPSHIARARSLGLPANDSGFLDSYQLDLTGKQAHYVELLRALPPGLSEWAIHPGFNYPELLAIETEGHHMRQSDFDFLVSQQARDVIAEEGIILLDYRPLQAVWREAARREVMA</sequence>
<dbReference type="Pfam" id="PF04794">
    <property type="entry name" value="YdjC"/>
    <property type="match status" value="1"/>
</dbReference>
<dbReference type="GO" id="GO:0005975">
    <property type="term" value="P:carbohydrate metabolic process"/>
    <property type="evidence" value="ECO:0007669"/>
    <property type="project" value="InterPro"/>
</dbReference>
<dbReference type="InterPro" id="IPR006879">
    <property type="entry name" value="YdjC-like"/>
</dbReference>
<gene>
    <name evidence="6" type="ORF">CFX0092_A1646</name>
</gene>
<dbReference type="OrthoDB" id="9774177at2"/>
<evidence type="ECO:0000256" key="2">
    <source>
        <dbReference type="ARBA" id="ARBA00022723"/>
    </source>
</evidence>
<comment type="cofactor">
    <cofactor evidence="1">
        <name>Mg(2+)</name>
        <dbReference type="ChEBI" id="CHEBI:18420"/>
    </cofactor>
</comment>
<proteinExistence type="predicted"/>
<evidence type="ECO:0008006" key="8">
    <source>
        <dbReference type="Google" id="ProtNLM"/>
    </source>
</evidence>
<dbReference type="Gene3D" id="3.20.20.370">
    <property type="entry name" value="Glycoside hydrolase/deacetylase"/>
    <property type="match status" value="1"/>
</dbReference>
<dbReference type="GO" id="GO:0046872">
    <property type="term" value="F:metal ion binding"/>
    <property type="evidence" value="ECO:0007669"/>
    <property type="project" value="UniProtKB-KW"/>
</dbReference>
<dbReference type="Proteomes" id="UP000215027">
    <property type="component" value="Chromosome I"/>
</dbReference>
<keyword evidence="7" id="KW-1185">Reference proteome</keyword>
<keyword evidence="3" id="KW-0378">Hydrolase</keyword>
<dbReference type="PANTHER" id="PTHR31609:SF1">
    <property type="entry name" value="CARBOHYDRATE DEACETYLASE"/>
    <property type="match status" value="1"/>
</dbReference>
<organism evidence="6 7">
    <name type="scientific">Candidatus Promineifilum breve</name>
    <dbReference type="NCBI Taxonomy" id="1806508"/>
    <lineage>
        <taxon>Bacteria</taxon>
        <taxon>Bacillati</taxon>
        <taxon>Chloroflexota</taxon>
        <taxon>Ardenticatenia</taxon>
        <taxon>Candidatus Promineifilales</taxon>
        <taxon>Candidatus Promineifilaceae</taxon>
        <taxon>Candidatus Promineifilum</taxon>
    </lineage>
</organism>
<dbReference type="AlphaFoldDB" id="A0A160T1P4"/>
<dbReference type="KEGG" id="pbf:CFX0092_A1646"/>
<dbReference type="GO" id="GO:0019213">
    <property type="term" value="F:deacetylase activity"/>
    <property type="evidence" value="ECO:0007669"/>
    <property type="project" value="TreeGrafter"/>
</dbReference>
<evidence type="ECO:0000313" key="7">
    <source>
        <dbReference type="Proteomes" id="UP000215027"/>
    </source>
</evidence>
<dbReference type="InterPro" id="IPR011330">
    <property type="entry name" value="Glyco_hydro/deAcase_b/a-brl"/>
</dbReference>
<evidence type="ECO:0000313" key="6">
    <source>
        <dbReference type="EMBL" id="CUS03524.2"/>
    </source>
</evidence>
<dbReference type="GO" id="GO:0016787">
    <property type="term" value="F:hydrolase activity"/>
    <property type="evidence" value="ECO:0007669"/>
    <property type="project" value="UniProtKB-KW"/>
</dbReference>
<dbReference type="SUPFAM" id="SSF88713">
    <property type="entry name" value="Glycoside hydrolase/deacetylase"/>
    <property type="match status" value="1"/>
</dbReference>
<accession>A0A160T1P4</accession>